<protein>
    <submittedName>
        <fullName evidence="1">Putative aminoacrylate hydrolase RutD</fullName>
    </submittedName>
</protein>
<dbReference type="EMBL" id="WNDQ01000001">
    <property type="protein sequence ID" value="KAF1024078.1"/>
    <property type="molecule type" value="Genomic_DNA"/>
</dbReference>
<proteinExistence type="predicted"/>
<accession>A0A7V8FST8</accession>
<dbReference type="InterPro" id="IPR029058">
    <property type="entry name" value="AB_hydrolase_fold"/>
</dbReference>
<evidence type="ECO:0000313" key="1">
    <source>
        <dbReference type="EMBL" id="KAF1024078.1"/>
    </source>
</evidence>
<reference evidence="2" key="1">
    <citation type="journal article" date="2020" name="MBio">
        <title>Horizontal gene transfer to a defensive symbiont with a reduced genome amongst a multipartite beetle microbiome.</title>
        <authorList>
            <person name="Waterworth S.C."/>
            <person name="Florez L.V."/>
            <person name="Rees E.R."/>
            <person name="Hertweck C."/>
            <person name="Kaltenpoth M."/>
            <person name="Kwan J.C."/>
        </authorList>
    </citation>
    <scope>NUCLEOTIDE SEQUENCE [LARGE SCALE GENOMIC DNA]</scope>
</reference>
<keyword evidence="1" id="KW-0378">Hydrolase</keyword>
<gene>
    <name evidence="1" type="primary">rutD_1</name>
    <name evidence="1" type="ORF">GAK30_00098</name>
</gene>
<comment type="caution">
    <text evidence="1">The sequence shown here is derived from an EMBL/GenBank/DDBJ whole genome shotgun (WGS) entry which is preliminary data.</text>
</comment>
<dbReference type="SUPFAM" id="SSF53474">
    <property type="entry name" value="alpha/beta-Hydrolases"/>
    <property type="match status" value="1"/>
</dbReference>
<organism evidence="1 2">
    <name type="scientific">Paracidovorax wautersii</name>
    <dbReference type="NCBI Taxonomy" id="1177982"/>
    <lineage>
        <taxon>Bacteria</taxon>
        <taxon>Pseudomonadati</taxon>
        <taxon>Pseudomonadota</taxon>
        <taxon>Betaproteobacteria</taxon>
        <taxon>Burkholderiales</taxon>
        <taxon>Comamonadaceae</taxon>
        <taxon>Paracidovorax</taxon>
    </lineage>
</organism>
<dbReference type="Gene3D" id="3.40.50.1820">
    <property type="entry name" value="alpha/beta hydrolase"/>
    <property type="match status" value="1"/>
</dbReference>
<dbReference type="AlphaFoldDB" id="A0A7V8FST8"/>
<evidence type="ECO:0000313" key="2">
    <source>
        <dbReference type="Proteomes" id="UP000461670"/>
    </source>
</evidence>
<dbReference type="Proteomes" id="UP000461670">
    <property type="component" value="Unassembled WGS sequence"/>
</dbReference>
<sequence>MPWTCSQRLADGLPQARREAVPHGGHAYSATDPHAFNASLLAFLAGLPRG</sequence>
<dbReference type="GO" id="GO:0016787">
    <property type="term" value="F:hydrolase activity"/>
    <property type="evidence" value="ECO:0007669"/>
    <property type="project" value="UniProtKB-KW"/>
</dbReference>
<name>A0A7V8FST8_9BURK</name>